<evidence type="ECO:0000313" key="2">
    <source>
        <dbReference type="Proteomes" id="UP000308600"/>
    </source>
</evidence>
<sequence length="89" mass="9730">MLTSLVIVSPHQGGALVLRHDNEESTFDSASLEPGSTANLITFYRDVEHEVLLVEPGYHALEIPFPQHPKSLPSPSLASDSYSSRSKIN</sequence>
<protein>
    <submittedName>
        <fullName evidence="1">Uncharacterized protein</fullName>
    </submittedName>
</protein>
<keyword evidence="2" id="KW-1185">Reference proteome</keyword>
<dbReference type="Proteomes" id="UP000308600">
    <property type="component" value="Unassembled WGS sequence"/>
</dbReference>
<evidence type="ECO:0000313" key="1">
    <source>
        <dbReference type="EMBL" id="TFK73691.1"/>
    </source>
</evidence>
<name>A0ACD3B6Z9_9AGAR</name>
<proteinExistence type="predicted"/>
<reference evidence="1 2" key="1">
    <citation type="journal article" date="2019" name="Nat. Ecol. Evol.">
        <title>Megaphylogeny resolves global patterns of mushroom evolution.</title>
        <authorList>
            <person name="Varga T."/>
            <person name="Krizsan K."/>
            <person name="Foldi C."/>
            <person name="Dima B."/>
            <person name="Sanchez-Garcia M."/>
            <person name="Sanchez-Ramirez S."/>
            <person name="Szollosi G.J."/>
            <person name="Szarkandi J.G."/>
            <person name="Papp V."/>
            <person name="Albert L."/>
            <person name="Andreopoulos W."/>
            <person name="Angelini C."/>
            <person name="Antonin V."/>
            <person name="Barry K.W."/>
            <person name="Bougher N.L."/>
            <person name="Buchanan P."/>
            <person name="Buyck B."/>
            <person name="Bense V."/>
            <person name="Catcheside P."/>
            <person name="Chovatia M."/>
            <person name="Cooper J."/>
            <person name="Damon W."/>
            <person name="Desjardin D."/>
            <person name="Finy P."/>
            <person name="Geml J."/>
            <person name="Haridas S."/>
            <person name="Hughes K."/>
            <person name="Justo A."/>
            <person name="Karasinski D."/>
            <person name="Kautmanova I."/>
            <person name="Kiss B."/>
            <person name="Kocsube S."/>
            <person name="Kotiranta H."/>
            <person name="LaButti K.M."/>
            <person name="Lechner B.E."/>
            <person name="Liimatainen K."/>
            <person name="Lipzen A."/>
            <person name="Lukacs Z."/>
            <person name="Mihaltcheva S."/>
            <person name="Morgado L.N."/>
            <person name="Niskanen T."/>
            <person name="Noordeloos M.E."/>
            <person name="Ohm R.A."/>
            <person name="Ortiz-Santana B."/>
            <person name="Ovrebo C."/>
            <person name="Racz N."/>
            <person name="Riley R."/>
            <person name="Savchenko A."/>
            <person name="Shiryaev A."/>
            <person name="Soop K."/>
            <person name="Spirin V."/>
            <person name="Szebenyi C."/>
            <person name="Tomsovsky M."/>
            <person name="Tulloss R.E."/>
            <person name="Uehling J."/>
            <person name="Grigoriev I.V."/>
            <person name="Vagvolgyi C."/>
            <person name="Papp T."/>
            <person name="Martin F.M."/>
            <person name="Miettinen O."/>
            <person name="Hibbett D.S."/>
            <person name="Nagy L.G."/>
        </authorList>
    </citation>
    <scope>NUCLEOTIDE SEQUENCE [LARGE SCALE GENOMIC DNA]</scope>
    <source>
        <strain evidence="1 2">NL-1719</strain>
    </source>
</reference>
<organism evidence="1 2">
    <name type="scientific">Pluteus cervinus</name>
    <dbReference type="NCBI Taxonomy" id="181527"/>
    <lineage>
        <taxon>Eukaryota</taxon>
        <taxon>Fungi</taxon>
        <taxon>Dikarya</taxon>
        <taxon>Basidiomycota</taxon>
        <taxon>Agaricomycotina</taxon>
        <taxon>Agaricomycetes</taxon>
        <taxon>Agaricomycetidae</taxon>
        <taxon>Agaricales</taxon>
        <taxon>Pluteineae</taxon>
        <taxon>Pluteaceae</taxon>
        <taxon>Pluteus</taxon>
    </lineage>
</organism>
<accession>A0ACD3B6Z9</accession>
<gene>
    <name evidence="1" type="ORF">BDN72DRAFT_834280</name>
</gene>
<dbReference type="EMBL" id="ML208273">
    <property type="protein sequence ID" value="TFK73691.1"/>
    <property type="molecule type" value="Genomic_DNA"/>
</dbReference>